<sequence>MAGNRIGIAARIRTTTEIRNKDRTRIRIVVIKQGLSLAHASGALLTYSSDFGAARLDPCELRTAVPYTHTLSERSAELHGRRSGGVLGFIFVTEFLDSVAALKACDKSYAMA</sequence>
<accession>A0A4C1SSF7</accession>
<protein>
    <submittedName>
        <fullName evidence="1">Uncharacterized protein</fullName>
    </submittedName>
</protein>
<gene>
    <name evidence="1" type="ORF">EVAR_73415_1</name>
</gene>
<organism evidence="1 2">
    <name type="scientific">Eumeta variegata</name>
    <name type="common">Bagworm moth</name>
    <name type="synonym">Eumeta japonica</name>
    <dbReference type="NCBI Taxonomy" id="151549"/>
    <lineage>
        <taxon>Eukaryota</taxon>
        <taxon>Metazoa</taxon>
        <taxon>Ecdysozoa</taxon>
        <taxon>Arthropoda</taxon>
        <taxon>Hexapoda</taxon>
        <taxon>Insecta</taxon>
        <taxon>Pterygota</taxon>
        <taxon>Neoptera</taxon>
        <taxon>Endopterygota</taxon>
        <taxon>Lepidoptera</taxon>
        <taxon>Glossata</taxon>
        <taxon>Ditrysia</taxon>
        <taxon>Tineoidea</taxon>
        <taxon>Psychidae</taxon>
        <taxon>Oiketicinae</taxon>
        <taxon>Eumeta</taxon>
    </lineage>
</organism>
<dbReference type="AlphaFoldDB" id="A0A4C1SSF7"/>
<evidence type="ECO:0000313" key="2">
    <source>
        <dbReference type="Proteomes" id="UP000299102"/>
    </source>
</evidence>
<keyword evidence="2" id="KW-1185">Reference proteome</keyword>
<proteinExistence type="predicted"/>
<evidence type="ECO:0000313" key="1">
    <source>
        <dbReference type="EMBL" id="GBP04267.1"/>
    </source>
</evidence>
<dbReference type="OrthoDB" id="361102at2759"/>
<name>A0A4C1SSF7_EUMVA</name>
<dbReference type="EMBL" id="BGZK01003749">
    <property type="protein sequence ID" value="GBP04267.1"/>
    <property type="molecule type" value="Genomic_DNA"/>
</dbReference>
<reference evidence="1 2" key="1">
    <citation type="journal article" date="2019" name="Commun. Biol.">
        <title>The bagworm genome reveals a unique fibroin gene that provides high tensile strength.</title>
        <authorList>
            <person name="Kono N."/>
            <person name="Nakamura H."/>
            <person name="Ohtoshi R."/>
            <person name="Tomita M."/>
            <person name="Numata K."/>
            <person name="Arakawa K."/>
        </authorList>
    </citation>
    <scope>NUCLEOTIDE SEQUENCE [LARGE SCALE GENOMIC DNA]</scope>
</reference>
<dbReference type="Proteomes" id="UP000299102">
    <property type="component" value="Unassembled WGS sequence"/>
</dbReference>
<comment type="caution">
    <text evidence="1">The sequence shown here is derived from an EMBL/GenBank/DDBJ whole genome shotgun (WGS) entry which is preliminary data.</text>
</comment>